<organism evidence="3 4">
    <name type="scientific">Rhododendron simsii</name>
    <name type="common">Sims's rhododendron</name>
    <dbReference type="NCBI Taxonomy" id="118357"/>
    <lineage>
        <taxon>Eukaryota</taxon>
        <taxon>Viridiplantae</taxon>
        <taxon>Streptophyta</taxon>
        <taxon>Embryophyta</taxon>
        <taxon>Tracheophyta</taxon>
        <taxon>Spermatophyta</taxon>
        <taxon>Magnoliopsida</taxon>
        <taxon>eudicotyledons</taxon>
        <taxon>Gunneridae</taxon>
        <taxon>Pentapetalae</taxon>
        <taxon>asterids</taxon>
        <taxon>Ericales</taxon>
        <taxon>Ericaceae</taxon>
        <taxon>Ericoideae</taxon>
        <taxon>Rhodoreae</taxon>
        <taxon>Rhododendron</taxon>
    </lineage>
</organism>
<feature type="region of interest" description="Disordered" evidence="1">
    <location>
        <begin position="80"/>
        <end position="111"/>
    </location>
</feature>
<feature type="compositionally biased region" description="Acidic residues" evidence="1">
    <location>
        <begin position="235"/>
        <end position="263"/>
    </location>
</feature>
<feature type="transmembrane region" description="Helical" evidence="2">
    <location>
        <begin position="156"/>
        <end position="178"/>
    </location>
</feature>
<dbReference type="Proteomes" id="UP000626092">
    <property type="component" value="Unassembled WGS sequence"/>
</dbReference>
<feature type="compositionally biased region" description="Basic residues" evidence="1">
    <location>
        <begin position="94"/>
        <end position="103"/>
    </location>
</feature>
<accession>A0A834LX57</accession>
<evidence type="ECO:0000256" key="2">
    <source>
        <dbReference type="SAM" id="Phobius"/>
    </source>
</evidence>
<dbReference type="PANTHER" id="PTHR34188:SF5">
    <property type="entry name" value="OS05G0131900 PROTEIN"/>
    <property type="match status" value="1"/>
</dbReference>
<dbReference type="PANTHER" id="PTHR34188">
    <property type="entry name" value="OS01G0299500 PROTEIN"/>
    <property type="match status" value="1"/>
</dbReference>
<comment type="caution">
    <text evidence="3">The sequence shown here is derived from an EMBL/GenBank/DDBJ whole genome shotgun (WGS) entry which is preliminary data.</text>
</comment>
<feature type="transmembrane region" description="Helical" evidence="2">
    <location>
        <begin position="190"/>
        <end position="209"/>
    </location>
</feature>
<protein>
    <submittedName>
        <fullName evidence="3">Uncharacterized protein</fullName>
    </submittedName>
</protein>
<feature type="compositionally biased region" description="Basic and acidic residues" evidence="1">
    <location>
        <begin position="80"/>
        <end position="93"/>
    </location>
</feature>
<gene>
    <name evidence="3" type="ORF">RHSIM_Rhsim02G0002500</name>
</gene>
<feature type="region of interest" description="Disordered" evidence="1">
    <location>
        <begin position="310"/>
        <end position="330"/>
    </location>
</feature>
<dbReference type="OrthoDB" id="909678at2759"/>
<dbReference type="AlphaFoldDB" id="A0A834LX57"/>
<feature type="region of interest" description="Disordered" evidence="1">
    <location>
        <begin position="227"/>
        <end position="274"/>
    </location>
</feature>
<keyword evidence="4" id="KW-1185">Reference proteome</keyword>
<keyword evidence="2" id="KW-0472">Membrane</keyword>
<dbReference type="EMBL" id="WJXA01000002">
    <property type="protein sequence ID" value="KAF7151649.1"/>
    <property type="molecule type" value="Genomic_DNA"/>
</dbReference>
<name>A0A834LX57_RHOSS</name>
<reference evidence="3" key="1">
    <citation type="submission" date="2019-11" db="EMBL/GenBank/DDBJ databases">
        <authorList>
            <person name="Liu Y."/>
            <person name="Hou J."/>
            <person name="Li T.-Q."/>
            <person name="Guan C.-H."/>
            <person name="Wu X."/>
            <person name="Wu H.-Z."/>
            <person name="Ling F."/>
            <person name="Zhang R."/>
            <person name="Shi X.-G."/>
            <person name="Ren J.-P."/>
            <person name="Chen E.-F."/>
            <person name="Sun J.-M."/>
        </authorList>
    </citation>
    <scope>NUCLEOTIDE SEQUENCE</scope>
    <source>
        <strain evidence="3">Adult_tree_wgs_1</strain>
        <tissue evidence="3">Leaves</tissue>
    </source>
</reference>
<proteinExistence type="predicted"/>
<evidence type="ECO:0000313" key="4">
    <source>
        <dbReference type="Proteomes" id="UP000626092"/>
    </source>
</evidence>
<keyword evidence="2" id="KW-1133">Transmembrane helix</keyword>
<feature type="compositionally biased region" description="Basic and acidic residues" evidence="1">
    <location>
        <begin position="318"/>
        <end position="330"/>
    </location>
</feature>
<evidence type="ECO:0000256" key="1">
    <source>
        <dbReference type="SAM" id="MobiDB-lite"/>
    </source>
</evidence>
<keyword evidence="2" id="KW-0812">Transmembrane</keyword>
<evidence type="ECO:0000313" key="3">
    <source>
        <dbReference type="EMBL" id="KAF7151649.1"/>
    </source>
</evidence>
<sequence>MDHMPPREKDFVVDLESGGTTYAEVGSTDPGLGAKVSETFGKICTGFGSVVDGSFTSEKGISVENLKSLIDKNVEVDRAIDPVETTPEKERRKSTSGKKKPPRPPRPPKSLSLDAFDQKLIKEISEIARVKRARIERMKGLKKMKAAKESTSTGNLLAAIFAVLFCLVIIFQGIVCIVRTLFPLFSGMKFGFLMFSLISIIAGEIILLGQQDSDSVTSGKEDMGTEYLVRPLDRAEEEEDNSDFEPEENGEEEEFGEEDEDDETGGKERWLPSSSKAVGGVKVGPMTWNMDWSYAKMALPHQVMETVNSNVIMPEEEERSRRDQLAKALN</sequence>